<keyword evidence="1" id="KW-0732">Signal</keyword>
<dbReference type="InterPro" id="IPR042278">
    <property type="entry name" value="Mfa-like_1_N"/>
</dbReference>
<reference evidence="2 3" key="1">
    <citation type="submission" date="2018-02" db="EMBL/GenBank/DDBJ databases">
        <authorList>
            <person name="Holder M.E."/>
            <person name="Ajami N.J."/>
            <person name="Petrosino J.F."/>
        </authorList>
    </citation>
    <scope>NUCLEOTIDE SEQUENCE [LARGE SCALE GENOMIC DNA]</scope>
    <source>
        <strain evidence="2 3">ATCC 33285</strain>
    </source>
</reference>
<proteinExistence type="predicted"/>
<evidence type="ECO:0000313" key="2">
    <source>
        <dbReference type="EMBL" id="AVM51615.1"/>
    </source>
</evidence>
<dbReference type="Gene3D" id="2.60.40.2620">
    <property type="entry name" value="Fimbrillin-like"/>
    <property type="match status" value="1"/>
</dbReference>
<organism evidence="2 3">
    <name type="scientific">Bacteroides zoogleoformans</name>
    <dbReference type="NCBI Taxonomy" id="28119"/>
    <lineage>
        <taxon>Bacteria</taxon>
        <taxon>Pseudomonadati</taxon>
        <taxon>Bacteroidota</taxon>
        <taxon>Bacteroidia</taxon>
        <taxon>Bacteroidales</taxon>
        <taxon>Bacteroidaceae</taxon>
        <taxon>Bacteroides</taxon>
    </lineage>
</organism>
<name>A0ABM6T4P2_9BACE</name>
<evidence type="ECO:0008006" key="4">
    <source>
        <dbReference type="Google" id="ProtNLM"/>
    </source>
</evidence>
<dbReference type="CDD" id="cd13120">
    <property type="entry name" value="BF2867_like_N"/>
    <property type="match status" value="1"/>
</dbReference>
<dbReference type="RefSeq" id="WP_106040000.1">
    <property type="nucleotide sequence ID" value="NZ_CP027231.1"/>
</dbReference>
<dbReference type="Proteomes" id="UP000238304">
    <property type="component" value="Chromosome"/>
</dbReference>
<protein>
    <recommendedName>
        <fullName evidence="4">Fimbrillin-like protein</fullName>
    </recommendedName>
</protein>
<accession>A0ABM6T4P2</accession>
<feature type="signal peptide" evidence="1">
    <location>
        <begin position="1"/>
        <end position="21"/>
    </location>
</feature>
<gene>
    <name evidence="2" type="ORF">C4H11_00355</name>
</gene>
<dbReference type="EMBL" id="CP027231">
    <property type="protein sequence ID" value="AVM51615.1"/>
    <property type="molecule type" value="Genomic_DNA"/>
</dbReference>
<evidence type="ECO:0000256" key="1">
    <source>
        <dbReference type="SAM" id="SignalP"/>
    </source>
</evidence>
<feature type="chain" id="PRO_5047123308" description="Fimbrillin-like protein" evidence="1">
    <location>
        <begin position="22"/>
        <end position="921"/>
    </location>
</feature>
<dbReference type="CDD" id="cd13121">
    <property type="entry name" value="BF2867_like_C"/>
    <property type="match status" value="1"/>
</dbReference>
<sequence length="921" mass="98856">MKTMRFICPGGVAFLLTGVMALLLCTACSDEEEGGGLRGRTIGFAVTTLRERGEAGTKHATTRTAADTLPQVEITPIEGTTDEEGRQLYLHTLTEEDMAADGAREADAGVAGKSEDATTKAAPVTTATMYADATVFAAVYPSTDTWNNTVAPGYFFDLRVKKTESWSTTYHWPGLSKKVAFFAYAPHHCAGVTLTTGATTPGAPVFSYTVPAAVADQTDLLTASSVDVAGVLHTPAPLKFKHALTAVRFETGTALLPGTVTKITLKGVYGTATHRIGNTVWSEHSSPKDFAQTLTTVTPDPNVPGSPITQPAATFMMIPQTLPAGAKLEVKYTDKLTNTQRTLTANIAGKTWGMGKTVTYRISTSSISVTPTLEVTAPAEYTYQGGNNTYTVKSYASVSGGGATANVPIAWEVEYSTNGGSNWSSTRPAWLTTFTENGTGGTSAAPYTATVAAQVNSAPDNPHTVALKNTPPVTNYDLSTHDYQGNPAPTRTANCYIVNAPGTYRLPLVYGNAIDKVKVPGGSNPGWNTSAYTSTAGGGNVLTPFINHLGNVLTNPYIYSHAGCMPANCTLVWQDAQNLVTNVALSADGHFLEFTVGQATICQGNAVVAVRDASNTVLWSWHIWVTDYRPGTIGTTTPDKEITNHQNKKYKIMTVNLGWCDGKEVIYAERTVQVRFKQKPTAGYTSATPKTFTVKQKAHTITELGNNTYYQWGRKDPFVGALEGPGGSSNSINKTWYDAGGNVKTNQLPAIQSFPYGTPCITRGIMNPGTFNTIWEMDYRYYNLWDANNNTTSTNDNLVVKTIYDPCPAGYKLPPSNVYTGFSTTGGNTGTVSQFNVQGAWAKGWNFYCNPSKTTSVFFPASGFRIYNTAVPSHVGSFAHYCTAGPNSRGDVWFLIFNSSIVHPLDKDPRSFGYSVRASQE</sequence>
<keyword evidence="3" id="KW-1185">Reference proteome</keyword>
<evidence type="ECO:0000313" key="3">
    <source>
        <dbReference type="Proteomes" id="UP000238304"/>
    </source>
</evidence>